<sequence length="115" mass="13454">MKRMHVFTRQEEYTDWASPIVAVVKPDKTLRLCMDPKELNKAIKRNKFSVPDPKKIRAKLGHAKYFTKFDAASGFWQIPLVEESSRLCSINTIWKVFFKMSIWNKLSPRNFSTGT</sequence>
<dbReference type="InterPro" id="IPR043502">
    <property type="entry name" value="DNA/RNA_pol_sf"/>
</dbReference>
<dbReference type="InterPro" id="IPR043128">
    <property type="entry name" value="Rev_trsase/Diguanyl_cyclase"/>
</dbReference>
<organism evidence="2 3">
    <name type="scientific">Plakobranchus ocellatus</name>
    <dbReference type="NCBI Taxonomy" id="259542"/>
    <lineage>
        <taxon>Eukaryota</taxon>
        <taxon>Metazoa</taxon>
        <taxon>Spiralia</taxon>
        <taxon>Lophotrochozoa</taxon>
        <taxon>Mollusca</taxon>
        <taxon>Gastropoda</taxon>
        <taxon>Heterobranchia</taxon>
        <taxon>Euthyneura</taxon>
        <taxon>Panpulmonata</taxon>
        <taxon>Sacoglossa</taxon>
        <taxon>Placobranchoidea</taxon>
        <taxon>Plakobranchidae</taxon>
        <taxon>Plakobranchus</taxon>
    </lineage>
</organism>
<protein>
    <submittedName>
        <fullName evidence="2">Retrovirus-related pol polyprotein from</fullName>
    </submittedName>
</protein>
<dbReference type="Gene3D" id="3.30.70.270">
    <property type="match status" value="1"/>
</dbReference>
<dbReference type="PANTHER" id="PTHR37984">
    <property type="entry name" value="PROTEIN CBG26694"/>
    <property type="match status" value="1"/>
</dbReference>
<dbReference type="Gene3D" id="3.10.10.10">
    <property type="entry name" value="HIV Type 1 Reverse Transcriptase, subunit A, domain 1"/>
    <property type="match status" value="1"/>
</dbReference>
<dbReference type="SUPFAM" id="SSF56672">
    <property type="entry name" value="DNA/RNA polymerases"/>
    <property type="match status" value="1"/>
</dbReference>
<proteinExistence type="predicted"/>
<comment type="caution">
    <text evidence="2">The sequence shown here is derived from an EMBL/GenBank/DDBJ whole genome shotgun (WGS) entry which is preliminary data.</text>
</comment>
<dbReference type="InterPro" id="IPR050951">
    <property type="entry name" value="Retrovirus_Pol_polyprotein"/>
</dbReference>
<accession>A0AAV3ZWF2</accession>
<evidence type="ECO:0000259" key="1">
    <source>
        <dbReference type="Pfam" id="PF00078"/>
    </source>
</evidence>
<dbReference type="PANTHER" id="PTHR37984:SF5">
    <property type="entry name" value="PROTEIN NYNRIN-LIKE"/>
    <property type="match status" value="1"/>
</dbReference>
<gene>
    <name evidence="2" type="ORF">PoB_002525400</name>
</gene>
<dbReference type="EMBL" id="BLXT01002861">
    <property type="protein sequence ID" value="GFN98748.1"/>
    <property type="molecule type" value="Genomic_DNA"/>
</dbReference>
<evidence type="ECO:0000313" key="3">
    <source>
        <dbReference type="Proteomes" id="UP000735302"/>
    </source>
</evidence>
<dbReference type="Proteomes" id="UP000735302">
    <property type="component" value="Unassembled WGS sequence"/>
</dbReference>
<evidence type="ECO:0000313" key="2">
    <source>
        <dbReference type="EMBL" id="GFN98748.1"/>
    </source>
</evidence>
<feature type="domain" description="Reverse transcriptase" evidence="1">
    <location>
        <begin position="25"/>
        <end position="112"/>
    </location>
</feature>
<dbReference type="AlphaFoldDB" id="A0AAV3ZWF2"/>
<dbReference type="Pfam" id="PF00078">
    <property type="entry name" value="RVT_1"/>
    <property type="match status" value="1"/>
</dbReference>
<reference evidence="2 3" key="1">
    <citation type="journal article" date="2021" name="Elife">
        <title>Chloroplast acquisition without the gene transfer in kleptoplastic sea slugs, Plakobranchus ocellatus.</title>
        <authorList>
            <person name="Maeda T."/>
            <person name="Takahashi S."/>
            <person name="Yoshida T."/>
            <person name="Shimamura S."/>
            <person name="Takaki Y."/>
            <person name="Nagai Y."/>
            <person name="Toyoda A."/>
            <person name="Suzuki Y."/>
            <person name="Arimoto A."/>
            <person name="Ishii H."/>
            <person name="Satoh N."/>
            <person name="Nishiyama T."/>
            <person name="Hasebe M."/>
            <person name="Maruyama T."/>
            <person name="Minagawa J."/>
            <person name="Obokata J."/>
            <person name="Shigenobu S."/>
        </authorList>
    </citation>
    <scope>NUCLEOTIDE SEQUENCE [LARGE SCALE GENOMIC DNA]</scope>
</reference>
<keyword evidence="3" id="KW-1185">Reference proteome</keyword>
<name>A0AAV3ZWF2_9GAST</name>
<dbReference type="InterPro" id="IPR000477">
    <property type="entry name" value="RT_dom"/>
</dbReference>